<sequence length="227" mass="22840">MAEKGSWDEGGGTGREPGPDRDRAGPGTDSGSSSGAGGPSRKGFNPAWLLVPALGLLLGGMGIASMNRGPAPQSAPTVTVTGPDATVVRPVAPIGTSTTAPGCDLAFVSTSIRPPVQRIQNDQTGGYLDAPSGQDFVAVETTLTNSGTEGCYATAGYQRAYTSGNTYYTGNGEAGGQLSGGRAVAQSIPAGKSVKGAYVFQVPTGSQVSSVRLRSNGSEQWTIVNVG</sequence>
<gene>
    <name evidence="4" type="ORF">GCM10010439_48680</name>
</gene>
<accession>A0ABP6GYS6</accession>
<evidence type="ECO:0000313" key="5">
    <source>
        <dbReference type="Proteomes" id="UP001501842"/>
    </source>
</evidence>
<dbReference type="InterPro" id="IPR029051">
    <property type="entry name" value="DUF4352"/>
</dbReference>
<evidence type="ECO:0000256" key="2">
    <source>
        <dbReference type="SAM" id="MobiDB-lite"/>
    </source>
</evidence>
<dbReference type="RefSeq" id="WP_344453030.1">
    <property type="nucleotide sequence ID" value="NZ_BAAATZ010000021.1"/>
</dbReference>
<keyword evidence="1" id="KW-0732">Signal</keyword>
<comment type="caution">
    <text evidence="4">The sequence shown here is derived from an EMBL/GenBank/DDBJ whole genome shotgun (WGS) entry which is preliminary data.</text>
</comment>
<dbReference type="Gene3D" id="2.60.40.1240">
    <property type="match status" value="1"/>
</dbReference>
<evidence type="ECO:0000256" key="1">
    <source>
        <dbReference type="ARBA" id="ARBA00022729"/>
    </source>
</evidence>
<dbReference type="EMBL" id="BAAATZ010000021">
    <property type="protein sequence ID" value="GAA2731984.1"/>
    <property type="molecule type" value="Genomic_DNA"/>
</dbReference>
<protein>
    <recommendedName>
        <fullName evidence="3">DUF4352 domain-containing protein</fullName>
    </recommendedName>
</protein>
<name>A0ABP6GYS6_9ACTN</name>
<organism evidence="4 5">
    <name type="scientific">Actinocorallia aurantiaca</name>
    <dbReference type="NCBI Taxonomy" id="46204"/>
    <lineage>
        <taxon>Bacteria</taxon>
        <taxon>Bacillati</taxon>
        <taxon>Actinomycetota</taxon>
        <taxon>Actinomycetes</taxon>
        <taxon>Streptosporangiales</taxon>
        <taxon>Thermomonosporaceae</taxon>
        <taxon>Actinocorallia</taxon>
    </lineage>
</organism>
<dbReference type="InterPro" id="IPR029050">
    <property type="entry name" value="Immunoprotect_excell_Ig-like"/>
</dbReference>
<keyword evidence="5" id="KW-1185">Reference proteome</keyword>
<evidence type="ECO:0000259" key="3">
    <source>
        <dbReference type="Pfam" id="PF11611"/>
    </source>
</evidence>
<reference evidence="5" key="1">
    <citation type="journal article" date="2019" name="Int. J. Syst. Evol. Microbiol.">
        <title>The Global Catalogue of Microorganisms (GCM) 10K type strain sequencing project: providing services to taxonomists for standard genome sequencing and annotation.</title>
        <authorList>
            <consortium name="The Broad Institute Genomics Platform"/>
            <consortium name="The Broad Institute Genome Sequencing Center for Infectious Disease"/>
            <person name="Wu L."/>
            <person name="Ma J."/>
        </authorList>
    </citation>
    <scope>NUCLEOTIDE SEQUENCE [LARGE SCALE GENOMIC DNA]</scope>
    <source>
        <strain evidence="5">JCM 8201</strain>
    </source>
</reference>
<proteinExistence type="predicted"/>
<evidence type="ECO:0000313" key="4">
    <source>
        <dbReference type="EMBL" id="GAA2731984.1"/>
    </source>
</evidence>
<dbReference type="Proteomes" id="UP001501842">
    <property type="component" value="Unassembled WGS sequence"/>
</dbReference>
<feature type="region of interest" description="Disordered" evidence="2">
    <location>
        <begin position="1"/>
        <end position="41"/>
    </location>
</feature>
<dbReference type="Pfam" id="PF11611">
    <property type="entry name" value="DUF4352"/>
    <property type="match status" value="1"/>
</dbReference>
<feature type="domain" description="DUF4352" evidence="3">
    <location>
        <begin position="119"/>
        <end position="208"/>
    </location>
</feature>